<dbReference type="EMBL" id="UINC01153342">
    <property type="protein sequence ID" value="SVD48014.1"/>
    <property type="molecule type" value="Genomic_DNA"/>
</dbReference>
<evidence type="ECO:0000256" key="1">
    <source>
        <dbReference type="SAM" id="MobiDB-lite"/>
    </source>
</evidence>
<feature type="compositionally biased region" description="Basic and acidic residues" evidence="1">
    <location>
        <begin position="1"/>
        <end position="11"/>
    </location>
</feature>
<feature type="non-terminal residue" evidence="2">
    <location>
        <position position="1"/>
    </location>
</feature>
<dbReference type="AlphaFoldDB" id="A0A382VNL3"/>
<feature type="compositionally biased region" description="Basic residues" evidence="1">
    <location>
        <begin position="67"/>
        <end position="99"/>
    </location>
</feature>
<sequence>GLPRHAPTDRRGNRRGRVAAYGRPRRHGRPWLLHNRGPPQGHDHPRGREHLPQGTRRDAARAPDRGRGRRCGSARRQVRRGRRRLRPRGSWRDHRRGRTVRLCPRAARPTQDTQALDHRRRVPSHRLGQDPEIRPPSAMGERQLV</sequence>
<feature type="region of interest" description="Disordered" evidence="1">
    <location>
        <begin position="1"/>
        <end position="145"/>
    </location>
</feature>
<name>A0A382VNL3_9ZZZZ</name>
<feature type="non-terminal residue" evidence="2">
    <location>
        <position position="145"/>
    </location>
</feature>
<evidence type="ECO:0000313" key="2">
    <source>
        <dbReference type="EMBL" id="SVD48014.1"/>
    </source>
</evidence>
<reference evidence="2" key="1">
    <citation type="submission" date="2018-05" db="EMBL/GenBank/DDBJ databases">
        <authorList>
            <person name="Lanie J.A."/>
            <person name="Ng W.-L."/>
            <person name="Kazmierczak K.M."/>
            <person name="Andrzejewski T.M."/>
            <person name="Davidsen T.M."/>
            <person name="Wayne K.J."/>
            <person name="Tettelin H."/>
            <person name="Glass J.I."/>
            <person name="Rusch D."/>
            <person name="Podicherti R."/>
            <person name="Tsui H.-C.T."/>
            <person name="Winkler M.E."/>
        </authorList>
    </citation>
    <scope>NUCLEOTIDE SEQUENCE</scope>
</reference>
<gene>
    <name evidence="2" type="ORF">METZ01_LOCUS400868</name>
</gene>
<feature type="compositionally biased region" description="Basic and acidic residues" evidence="1">
    <location>
        <begin position="41"/>
        <end position="66"/>
    </location>
</feature>
<organism evidence="2">
    <name type="scientific">marine metagenome</name>
    <dbReference type="NCBI Taxonomy" id="408172"/>
    <lineage>
        <taxon>unclassified sequences</taxon>
        <taxon>metagenomes</taxon>
        <taxon>ecological metagenomes</taxon>
    </lineage>
</organism>
<proteinExistence type="predicted"/>
<protein>
    <submittedName>
        <fullName evidence="2">Uncharacterized protein</fullName>
    </submittedName>
</protein>
<accession>A0A382VNL3</accession>
<feature type="compositionally biased region" description="Basic residues" evidence="1">
    <location>
        <begin position="12"/>
        <end position="29"/>
    </location>
</feature>